<accession>A0A372ZR81</accession>
<dbReference type="SUPFAM" id="SSF51445">
    <property type="entry name" value="(Trans)glycosidases"/>
    <property type="match status" value="1"/>
</dbReference>
<evidence type="ECO:0000256" key="1">
    <source>
        <dbReference type="SAM" id="MobiDB-lite"/>
    </source>
</evidence>
<feature type="region of interest" description="Disordered" evidence="1">
    <location>
        <begin position="32"/>
        <end position="71"/>
    </location>
</feature>
<evidence type="ECO:0000313" key="4">
    <source>
        <dbReference type="Proteomes" id="UP000263377"/>
    </source>
</evidence>
<name>A0A372ZR81_9ACTN</name>
<reference evidence="3 4" key="1">
    <citation type="submission" date="2018-08" db="EMBL/GenBank/DDBJ databases">
        <title>Diversity &amp; Physiological Properties of Lignin-Decomposing Actinobacteria from Soil.</title>
        <authorList>
            <person name="Roh S.G."/>
            <person name="Kim S.B."/>
        </authorList>
    </citation>
    <scope>NUCLEOTIDE SEQUENCE [LARGE SCALE GENOMIC DNA]</scope>
    <source>
        <strain evidence="3 4">MMS17-GH009</strain>
    </source>
</reference>
<dbReference type="RefSeq" id="WP_117486620.1">
    <property type="nucleotide sequence ID" value="NZ_QVIG01000001.1"/>
</dbReference>
<feature type="signal peptide" evidence="2">
    <location>
        <begin position="1"/>
        <end position="34"/>
    </location>
</feature>
<keyword evidence="2" id="KW-0732">Signal</keyword>
<feature type="region of interest" description="Disordered" evidence="1">
    <location>
        <begin position="955"/>
        <end position="984"/>
    </location>
</feature>
<keyword evidence="4" id="KW-1185">Reference proteome</keyword>
<sequence>MILTQRLGRGLLAGASAIALALLPAGLAPTTAAAAPAGSTPAGSTPAGSTPAGSAPGAPAGDGSGPTPVDLTTTRAFADTFRLDPAQDTDPLYGLNVGLDARQSPPPGQHGISYTRVSGRWDTSTAPDQWFVQTSHPDHPDKLLFAKGVSAIMLGAPAVADGTGHYTVSTVVDPVVGDTGGADWGSIVLSRSHRGNGYVTGGDVDLGLTVTSGGKLALFHGGGGENPFWTGTVAPTAQYAVSLTVSTGADRAVTLTVNGTPFTVSAPAGVTRWPGSEFLYLGAYLSDPNRVTTFGDGAGHGLNVSRIDTSATRSAKPFVDTFDGAPNATADHGLNQDLAARQPSLISANYTAVSGVKGLALDPPAGSVQVNSPAHPNVLSFPKGTSAVRLDKPATSDVQSGAYTVHAVLTPVVGSTSGQDWASLAVGNASGGTGAVDAEDIALGLRVQADGGLTLFQGGTPTALPAVPPAGSYEVSAALATGDRQQATVRVNGTTVFSGRTAAKLPRDGYVSLGAHHSAAGQVTTADDLRVSMLGGLGYYGFFDIRDPNEPNFSANHAPEVAQWTNFNNYLRDQDPRLEFLDQCRPAACVIDLNQETVVPRAPGSWAVDPNPNAAQNLLDLVRRIGSNIDKIGAVDVSDEPYSHGLSPAQVQTQAEQIRAAFPDKTLIMSLDRWNAEQTAPIPSTVDIVGFDYYCEGRGEIQRLLANLKTFLSSPDQHLMLFPESTNEYRVADGCYSGKTDADIAAYNAEYRAIAAQDPRVVYLQNFRWLGPDQPNKVPLTVAAQKRIGKAVVDATPTPAPASVGVYRPSDGSFGQAAHNGWYTGQAVFGGGGGDVVPLTGHWNGPGTDTVGVYHRDTATFQLSYDNATVAATFPFGAPGDVPLVGDWSGQGRSTVGVYRPSDQYFYLSDDNATVRYRIKLGNEGWKPLVGDWDGNGTTTVAVYDPQTQTFYLNDSNETEHPRPGVRFGNPGDRPVKGDWDGSGKETIGVYRPGDQTFYGAAENSDLVVYSRKFGNPGDIPLVGNWG</sequence>
<evidence type="ECO:0000256" key="2">
    <source>
        <dbReference type="SAM" id="SignalP"/>
    </source>
</evidence>
<dbReference type="Proteomes" id="UP000263377">
    <property type="component" value="Unassembled WGS sequence"/>
</dbReference>
<proteinExistence type="predicted"/>
<comment type="caution">
    <text evidence="3">The sequence shown here is derived from an EMBL/GenBank/DDBJ whole genome shotgun (WGS) entry which is preliminary data.</text>
</comment>
<evidence type="ECO:0008006" key="5">
    <source>
        <dbReference type="Google" id="ProtNLM"/>
    </source>
</evidence>
<feature type="compositionally biased region" description="Basic and acidic residues" evidence="1">
    <location>
        <begin position="974"/>
        <end position="984"/>
    </location>
</feature>
<dbReference type="AlphaFoldDB" id="A0A372ZR81"/>
<feature type="compositionally biased region" description="Low complexity" evidence="1">
    <location>
        <begin position="32"/>
        <end position="68"/>
    </location>
</feature>
<feature type="chain" id="PRO_5016771736" description="GH18 domain-containing protein" evidence="2">
    <location>
        <begin position="35"/>
        <end position="1027"/>
    </location>
</feature>
<organism evidence="3 4">
    <name type="scientific">Kitasatospora xanthocidica</name>
    <dbReference type="NCBI Taxonomy" id="83382"/>
    <lineage>
        <taxon>Bacteria</taxon>
        <taxon>Bacillati</taxon>
        <taxon>Actinomycetota</taxon>
        <taxon>Actinomycetes</taxon>
        <taxon>Kitasatosporales</taxon>
        <taxon>Streptomycetaceae</taxon>
        <taxon>Kitasatospora</taxon>
    </lineage>
</organism>
<protein>
    <recommendedName>
        <fullName evidence="5">GH18 domain-containing protein</fullName>
    </recommendedName>
</protein>
<dbReference type="EMBL" id="QVIG01000001">
    <property type="protein sequence ID" value="RGD57920.1"/>
    <property type="molecule type" value="Genomic_DNA"/>
</dbReference>
<dbReference type="InterPro" id="IPR017853">
    <property type="entry name" value="GH"/>
</dbReference>
<evidence type="ECO:0000313" key="3">
    <source>
        <dbReference type="EMBL" id="RGD57920.1"/>
    </source>
</evidence>
<gene>
    <name evidence="3" type="ORF">DR950_09060</name>
</gene>